<organism evidence="5 6">
    <name type="scientific">Vitreoscilla massiliensis</name>
    <dbReference type="NCBI Taxonomy" id="1689272"/>
    <lineage>
        <taxon>Bacteria</taxon>
        <taxon>Pseudomonadati</taxon>
        <taxon>Pseudomonadota</taxon>
        <taxon>Betaproteobacteria</taxon>
        <taxon>Neisseriales</taxon>
        <taxon>Neisseriaceae</taxon>
        <taxon>Vitreoscilla</taxon>
    </lineage>
</organism>
<evidence type="ECO:0000259" key="4">
    <source>
        <dbReference type="Pfam" id="PF13439"/>
    </source>
</evidence>
<sequence length="395" mass="43285">MSPQANLHIAHIVDLRVIGGIERMALELILATPQVRHSLVLFDKHIHPSLATPLAQAAQVVGIYSSKHWGSVRLPKSLRAGRRRQLIQQSGADVVLNWSQVLDTRGIVTPIVFYEHGSAWERYSTEQLQQCYHNIHHCIAVSQAAKRMLQLHHGVTQPITVIENTVFKQPNVNTQPRTLPTGRLVLGAAGRLVARKNFAVLIEAVAWLREQGRDVSLHIAGTGPDLERLQQRVQRLGLSEHVRLLGYVEDMDAFYQQCDVFVCPSIWESYGLVAIEAFAAGLPVIGAATDGLPEVVSDGINGVCIPPHWDGEAFTAAMHEAATFDRDYSYRALTDSMEAQQSLSPAGIATAVTVLMDDAERYHNMSRAALQAALAIKSYPQLAAAVLASVAEARA</sequence>
<evidence type="ECO:0000313" key="6">
    <source>
        <dbReference type="Proteomes" id="UP000832011"/>
    </source>
</evidence>
<evidence type="ECO:0000313" key="5">
    <source>
        <dbReference type="EMBL" id="UOO87809.1"/>
    </source>
</evidence>
<reference evidence="5 6" key="1">
    <citation type="journal article" date="2022" name="Res Sq">
        <title>Evolution of multicellular longitudinally dividing oral cavity symbionts (Neisseriaceae).</title>
        <authorList>
            <person name="Nyongesa S."/>
            <person name="Weber P."/>
            <person name="Bernet E."/>
            <person name="Pullido F."/>
            <person name="Nieckarz M."/>
            <person name="Delaby M."/>
            <person name="Nieves C."/>
            <person name="Viehboeck T."/>
            <person name="Krause N."/>
            <person name="Rivera-Millot A."/>
            <person name="Nakamura A."/>
            <person name="Vischer N."/>
            <person name="VanNieuwenhze M."/>
            <person name="Brun Y."/>
            <person name="Cava F."/>
            <person name="Bulgheresi S."/>
            <person name="Veyrier F."/>
        </authorList>
    </citation>
    <scope>NUCLEOTIDE SEQUENCE [LARGE SCALE GENOMIC DNA]</scope>
    <source>
        <strain evidence="5 6">SN4</strain>
    </source>
</reference>
<keyword evidence="1" id="KW-0328">Glycosyltransferase</keyword>
<dbReference type="InterPro" id="IPR028098">
    <property type="entry name" value="Glyco_trans_4-like_N"/>
</dbReference>
<name>A0ABY4DX11_9NEIS</name>
<dbReference type="PANTHER" id="PTHR12526">
    <property type="entry name" value="GLYCOSYLTRANSFERASE"/>
    <property type="match status" value="1"/>
</dbReference>
<keyword evidence="6" id="KW-1185">Reference proteome</keyword>
<dbReference type="PANTHER" id="PTHR12526:SF510">
    <property type="entry name" value="D-INOSITOL 3-PHOSPHATE GLYCOSYLTRANSFERASE"/>
    <property type="match status" value="1"/>
</dbReference>
<feature type="domain" description="Glycosyl transferase family 1" evidence="3">
    <location>
        <begin position="178"/>
        <end position="320"/>
    </location>
</feature>
<dbReference type="Pfam" id="PF00534">
    <property type="entry name" value="Glycos_transf_1"/>
    <property type="match status" value="1"/>
</dbReference>
<proteinExistence type="predicted"/>
<keyword evidence="2" id="KW-0808">Transferase</keyword>
<evidence type="ECO:0000256" key="1">
    <source>
        <dbReference type="ARBA" id="ARBA00022676"/>
    </source>
</evidence>
<gene>
    <name evidence="5" type="ORF">LVJ82_09915</name>
</gene>
<feature type="domain" description="Glycosyltransferase subfamily 4-like N-terminal" evidence="4">
    <location>
        <begin position="18"/>
        <end position="166"/>
    </location>
</feature>
<evidence type="ECO:0000256" key="2">
    <source>
        <dbReference type="ARBA" id="ARBA00022679"/>
    </source>
</evidence>
<protein>
    <submittedName>
        <fullName evidence="5">Glycosyltransferase family 4 protein</fullName>
    </submittedName>
</protein>
<dbReference type="RefSeq" id="WP_058356751.1">
    <property type="nucleotide sequence ID" value="NZ_CABKVG010000009.1"/>
</dbReference>
<dbReference type="SUPFAM" id="SSF53756">
    <property type="entry name" value="UDP-Glycosyltransferase/glycogen phosphorylase"/>
    <property type="match status" value="1"/>
</dbReference>
<dbReference type="Gene3D" id="3.40.50.2000">
    <property type="entry name" value="Glycogen Phosphorylase B"/>
    <property type="match status" value="2"/>
</dbReference>
<accession>A0ABY4DX11</accession>
<dbReference type="Proteomes" id="UP000832011">
    <property type="component" value="Chromosome"/>
</dbReference>
<evidence type="ECO:0000259" key="3">
    <source>
        <dbReference type="Pfam" id="PF00534"/>
    </source>
</evidence>
<dbReference type="InterPro" id="IPR001296">
    <property type="entry name" value="Glyco_trans_1"/>
</dbReference>
<dbReference type="CDD" id="cd03801">
    <property type="entry name" value="GT4_PimA-like"/>
    <property type="match status" value="1"/>
</dbReference>
<dbReference type="Pfam" id="PF13439">
    <property type="entry name" value="Glyco_transf_4"/>
    <property type="match status" value="1"/>
</dbReference>
<dbReference type="EMBL" id="CP091511">
    <property type="protein sequence ID" value="UOO87809.1"/>
    <property type="molecule type" value="Genomic_DNA"/>
</dbReference>